<evidence type="ECO:0000259" key="2">
    <source>
        <dbReference type="Pfam" id="PF03972"/>
    </source>
</evidence>
<evidence type="ECO:0000259" key="3">
    <source>
        <dbReference type="Pfam" id="PF19305"/>
    </source>
</evidence>
<dbReference type="Gene3D" id="3.30.1330.120">
    <property type="entry name" value="2-methylcitrate dehydratase PrpD"/>
    <property type="match status" value="1"/>
</dbReference>
<dbReference type="Gene3D" id="1.10.4100.10">
    <property type="entry name" value="2-methylcitrate dehydratase PrpD"/>
    <property type="match status" value="1"/>
</dbReference>
<evidence type="ECO:0000256" key="1">
    <source>
        <dbReference type="ARBA" id="ARBA00006174"/>
    </source>
</evidence>
<dbReference type="InterPro" id="IPR045337">
    <property type="entry name" value="MmgE_PrpD_C"/>
</dbReference>
<dbReference type="Proteomes" id="UP000320160">
    <property type="component" value="Unassembled WGS sequence"/>
</dbReference>
<keyword evidence="5" id="KW-1185">Reference proteome</keyword>
<gene>
    <name evidence="4" type="ORF">FOM92_10745</name>
</gene>
<dbReference type="Pfam" id="PF19305">
    <property type="entry name" value="MmgE_PrpD_C"/>
    <property type="match status" value="1"/>
</dbReference>
<dbReference type="InterPro" id="IPR042183">
    <property type="entry name" value="MmgE/PrpD_sf_1"/>
</dbReference>
<dbReference type="RefSeq" id="WP_143776868.1">
    <property type="nucleotide sequence ID" value="NZ_VKKU01000002.1"/>
</dbReference>
<evidence type="ECO:0000313" key="4">
    <source>
        <dbReference type="EMBL" id="TSB01650.1"/>
    </source>
</evidence>
<comment type="similarity">
    <text evidence="1">Belongs to the PrpD family.</text>
</comment>
<proteinExistence type="inferred from homology"/>
<name>A0A553WAD5_9SPHN</name>
<accession>A0A553WAD5</accession>
<dbReference type="PANTHER" id="PTHR16943:SF8">
    <property type="entry name" value="2-METHYLCITRATE DEHYDRATASE"/>
    <property type="match status" value="1"/>
</dbReference>
<dbReference type="Pfam" id="PF03972">
    <property type="entry name" value="MmgE_PrpD_N"/>
    <property type="match status" value="1"/>
</dbReference>
<comment type="caution">
    <text evidence="4">The sequence shown here is derived from an EMBL/GenBank/DDBJ whole genome shotgun (WGS) entry which is preliminary data.</text>
</comment>
<dbReference type="SUPFAM" id="SSF103378">
    <property type="entry name" value="2-methylcitrate dehydratase PrpD"/>
    <property type="match status" value="1"/>
</dbReference>
<feature type="domain" description="MmgE/PrpD N-terminal" evidence="2">
    <location>
        <begin position="56"/>
        <end position="216"/>
    </location>
</feature>
<dbReference type="EMBL" id="VKKU01000002">
    <property type="protein sequence ID" value="TSB01650.1"/>
    <property type="molecule type" value="Genomic_DNA"/>
</dbReference>
<reference evidence="4 5" key="1">
    <citation type="submission" date="2019-07" db="EMBL/GenBank/DDBJ databases">
        <authorList>
            <person name="Park M."/>
        </authorList>
    </citation>
    <scope>NUCLEOTIDE SEQUENCE [LARGE SCALE GENOMIC DNA]</scope>
    <source>
        <strain evidence="4 5">KCTC32445</strain>
    </source>
</reference>
<dbReference type="OrthoDB" id="9795089at2"/>
<dbReference type="InterPro" id="IPR036148">
    <property type="entry name" value="MmgE/PrpD_sf"/>
</dbReference>
<dbReference type="InterPro" id="IPR005656">
    <property type="entry name" value="MmgE_PrpD"/>
</dbReference>
<sequence length="407" mass="42595">MKHSTAILNFAAAPHVLTSLVRADTLRLLTDTLAVMAAGAASPEAAHLQKAGVDPSFAKGFAVHCLEWDAVHEPAVVHALSVVTAALLATAERNGGSDPEAFLTALAVGVDVASGLGLSATGPMKFFRPATAGVIGAALAVARLERLPRAQFDDVLGLAYSFAGGTMQAHVEASIALPLQIGRAAQAAIQAVDLVKAGLDGPHDALEGPFGYAALLEPLDLARYTADLGKVWRIREVSIKPFPSGRASHGALGALQTLRRDGAVTIEAVAAIELFAPPLIHRLVGRPYRSGAAMSYNRLCLAFLAPLMLRDGHIDPRCTETIPVLAEKVAVHLDGNPDGNALSPQRLVVTLNDGRTIEQQIGANLGSPDAPMSPDQYAAKYALCRTLAGACDARLFNDPLSYITDPR</sequence>
<organism evidence="4 5">
    <name type="scientific">Sphingorhabdus contaminans</name>
    <dbReference type="NCBI Taxonomy" id="1343899"/>
    <lineage>
        <taxon>Bacteria</taxon>
        <taxon>Pseudomonadati</taxon>
        <taxon>Pseudomonadota</taxon>
        <taxon>Alphaproteobacteria</taxon>
        <taxon>Sphingomonadales</taxon>
        <taxon>Sphingomonadaceae</taxon>
        <taxon>Sphingorhabdus</taxon>
    </lineage>
</organism>
<dbReference type="PANTHER" id="PTHR16943">
    <property type="entry name" value="2-METHYLCITRATE DEHYDRATASE-RELATED"/>
    <property type="match status" value="1"/>
</dbReference>
<dbReference type="GO" id="GO:0016829">
    <property type="term" value="F:lyase activity"/>
    <property type="evidence" value="ECO:0007669"/>
    <property type="project" value="InterPro"/>
</dbReference>
<dbReference type="InterPro" id="IPR042188">
    <property type="entry name" value="MmgE/PrpD_sf_2"/>
</dbReference>
<evidence type="ECO:0000313" key="5">
    <source>
        <dbReference type="Proteomes" id="UP000320160"/>
    </source>
</evidence>
<dbReference type="AlphaFoldDB" id="A0A553WAD5"/>
<dbReference type="InterPro" id="IPR045336">
    <property type="entry name" value="MmgE_PrpD_N"/>
</dbReference>
<protein>
    <submittedName>
        <fullName evidence="4">MmgE/PrpD family protein</fullName>
    </submittedName>
</protein>
<feature type="domain" description="MmgE/PrpD C-terminal" evidence="3">
    <location>
        <begin position="242"/>
        <end position="383"/>
    </location>
</feature>